<feature type="transmembrane region" description="Helical" evidence="2">
    <location>
        <begin position="187"/>
        <end position="208"/>
    </location>
</feature>
<accession>A0A8B4HAR4</accession>
<gene>
    <name evidence="3" type="ORF">NCTC10254_02498</name>
</gene>
<feature type="transmembrane region" description="Helical" evidence="2">
    <location>
        <begin position="253"/>
        <end position="272"/>
    </location>
</feature>
<sequence>MSTQPSAHIHDYSARRLRSTRHYMMLWWLLAAILVPNIGLLFRPIFGLYGWVFYGLVYQSTLYIPALIASGAILWIFPPGYRHLWSELRAPFGFFWAMILLEIWLPTDTIDGRNQYFPLVGWLTNLGVTHAWMWCAIIVGALALIAYTYIMVRGVRARQASKSTTPGAASISASYPRPVRSHRHTMVLAWISTAVIGYYLVALVHIRVRVLLGADLGFTLVLPPIGVAVVPMLALLGMVLLAFPKTSPVRRRVWVPFSIFWAMTFTIIWFVGDYFTDWWRIPTFMTIVSHTGRAFVRPLALAMASPLLLVALISLVSIGIMGYHTRRRTNANNPASPTGDPAALTAGKATGLDSSERQPATRCAGSSIIPVSSAPVDSAAGTKCTTRPRQTALQPPQQLDG</sequence>
<keyword evidence="2" id="KW-0812">Transmembrane</keyword>
<feature type="region of interest" description="Disordered" evidence="1">
    <location>
        <begin position="329"/>
        <end position="401"/>
    </location>
</feature>
<feature type="transmembrane region" description="Helical" evidence="2">
    <location>
        <begin position="220"/>
        <end position="241"/>
    </location>
</feature>
<keyword evidence="2" id="KW-0472">Membrane</keyword>
<feature type="transmembrane region" description="Helical" evidence="2">
    <location>
        <begin position="88"/>
        <end position="105"/>
    </location>
</feature>
<dbReference type="Proteomes" id="UP000249886">
    <property type="component" value="Unassembled WGS sequence"/>
</dbReference>
<evidence type="ECO:0000256" key="1">
    <source>
        <dbReference type="SAM" id="MobiDB-lite"/>
    </source>
</evidence>
<feature type="transmembrane region" description="Helical" evidence="2">
    <location>
        <begin position="52"/>
        <end position="76"/>
    </location>
</feature>
<organism evidence="3 4">
    <name type="scientific">Corynebacterium matruchotii</name>
    <dbReference type="NCBI Taxonomy" id="43768"/>
    <lineage>
        <taxon>Bacteria</taxon>
        <taxon>Bacillati</taxon>
        <taxon>Actinomycetota</taxon>
        <taxon>Actinomycetes</taxon>
        <taxon>Mycobacteriales</taxon>
        <taxon>Corynebacteriaceae</taxon>
        <taxon>Corynebacterium</taxon>
    </lineage>
</organism>
<feature type="transmembrane region" description="Helical" evidence="2">
    <location>
        <begin position="131"/>
        <end position="152"/>
    </location>
</feature>
<dbReference type="AlphaFoldDB" id="A0A8B4HAR4"/>
<protein>
    <submittedName>
        <fullName evidence="3">Uncharacterized protein</fullName>
    </submittedName>
</protein>
<evidence type="ECO:0000313" key="4">
    <source>
        <dbReference type="Proteomes" id="UP000249886"/>
    </source>
</evidence>
<feature type="transmembrane region" description="Helical" evidence="2">
    <location>
        <begin position="25"/>
        <end position="46"/>
    </location>
</feature>
<dbReference type="EMBL" id="UARK01000035">
    <property type="protein sequence ID" value="SPW33960.1"/>
    <property type="molecule type" value="Genomic_DNA"/>
</dbReference>
<evidence type="ECO:0000313" key="3">
    <source>
        <dbReference type="EMBL" id="SPW33960.1"/>
    </source>
</evidence>
<evidence type="ECO:0000256" key="2">
    <source>
        <dbReference type="SAM" id="Phobius"/>
    </source>
</evidence>
<name>A0A8B4HAR4_9CORY</name>
<keyword evidence="2" id="KW-1133">Transmembrane helix</keyword>
<feature type="transmembrane region" description="Helical" evidence="2">
    <location>
        <begin position="299"/>
        <end position="323"/>
    </location>
</feature>
<comment type="caution">
    <text evidence="3">The sequence shown here is derived from an EMBL/GenBank/DDBJ whole genome shotgun (WGS) entry which is preliminary data.</text>
</comment>
<feature type="compositionally biased region" description="Polar residues" evidence="1">
    <location>
        <begin position="383"/>
        <end position="401"/>
    </location>
</feature>
<proteinExistence type="predicted"/>
<reference evidence="3 4" key="1">
    <citation type="submission" date="2018-06" db="EMBL/GenBank/DDBJ databases">
        <authorList>
            <consortium name="Pathogen Informatics"/>
            <person name="Doyle S."/>
        </authorList>
    </citation>
    <scope>NUCLEOTIDE SEQUENCE [LARGE SCALE GENOMIC DNA]</scope>
    <source>
        <strain evidence="3 4">NCTC10254</strain>
    </source>
</reference>